<protein>
    <recommendedName>
        <fullName evidence="3">Four-helix bundle copper-binding protein</fullName>
    </recommendedName>
</protein>
<reference evidence="2" key="1">
    <citation type="submission" date="2016-08" db="EMBL/GenBank/DDBJ databases">
        <authorList>
            <person name="Varghese N."/>
            <person name="Submissions Spin"/>
        </authorList>
    </citation>
    <scope>NUCLEOTIDE SEQUENCE [LARGE SCALE GENOMIC DNA]</scope>
    <source>
        <strain evidence="2">REICA_142</strain>
    </source>
</reference>
<dbReference type="PANTHER" id="PTHR37310">
    <property type="entry name" value="CYTOPLASMIC PROTEIN-RELATED"/>
    <property type="match status" value="1"/>
</dbReference>
<dbReference type="PANTHER" id="PTHR37310:SF1">
    <property type="entry name" value="CYTOPLASMIC PROTEIN"/>
    <property type="match status" value="1"/>
</dbReference>
<dbReference type="Pfam" id="PF03860">
    <property type="entry name" value="Csp"/>
    <property type="match status" value="1"/>
</dbReference>
<evidence type="ECO:0008006" key="3">
    <source>
        <dbReference type="Google" id="ProtNLM"/>
    </source>
</evidence>
<dbReference type="Gene3D" id="1.20.1270.360">
    <property type="match status" value="1"/>
</dbReference>
<evidence type="ECO:0000313" key="1">
    <source>
        <dbReference type="EMBL" id="SCC00942.1"/>
    </source>
</evidence>
<dbReference type="OrthoDB" id="5396211at2"/>
<sequence>MQTEHKTCSDACYQCAIACEHCAASCLNEEDMAMMRNCIKLDLQCAALCRLVGQFMALENEYLQPLCRVCVDICKSCAEECSRHQHEHCQQCAQACRTCAQACLQLAA</sequence>
<gene>
    <name evidence="1" type="ORF">GA0061070_100679</name>
</gene>
<dbReference type="InterPro" id="IPR044543">
    <property type="entry name" value="YHJQ-like"/>
</dbReference>
<name>A0A1C4B2K1_9ENTR</name>
<dbReference type="Proteomes" id="UP000198515">
    <property type="component" value="Unassembled WGS sequence"/>
</dbReference>
<keyword evidence="2" id="KW-1185">Reference proteome</keyword>
<evidence type="ECO:0000313" key="2">
    <source>
        <dbReference type="Proteomes" id="UP000198515"/>
    </source>
</evidence>
<dbReference type="InterPro" id="IPR005560">
    <property type="entry name" value="Csp_YhjQ"/>
</dbReference>
<dbReference type="CDD" id="cd08026">
    <property type="entry name" value="DUF326"/>
    <property type="match status" value="1"/>
</dbReference>
<dbReference type="EMBL" id="FMBC01000006">
    <property type="protein sequence ID" value="SCC00942.1"/>
    <property type="molecule type" value="Genomic_DNA"/>
</dbReference>
<accession>A0A1C4B2K1</accession>
<organism evidence="1 2">
    <name type="scientific">Kosakonia oryziphila</name>
    <dbReference type="NCBI Taxonomy" id="1005667"/>
    <lineage>
        <taxon>Bacteria</taxon>
        <taxon>Pseudomonadati</taxon>
        <taxon>Pseudomonadota</taxon>
        <taxon>Gammaproteobacteria</taxon>
        <taxon>Enterobacterales</taxon>
        <taxon>Enterobacteriaceae</taxon>
        <taxon>Kosakonia</taxon>
    </lineage>
</organism>
<dbReference type="RefSeq" id="WP_090134051.1">
    <property type="nucleotide sequence ID" value="NZ_FMBC01000006.1"/>
</dbReference>
<dbReference type="AlphaFoldDB" id="A0A1C4B2K1"/>
<proteinExistence type="predicted"/>